<proteinExistence type="inferred from homology"/>
<evidence type="ECO:0000256" key="12">
    <source>
        <dbReference type="SAM" id="Phobius"/>
    </source>
</evidence>
<evidence type="ECO:0000259" key="13">
    <source>
        <dbReference type="Pfam" id="PF23598"/>
    </source>
</evidence>
<keyword evidence="9 12" id="KW-0472">Membrane</keyword>
<evidence type="ECO:0000256" key="10">
    <source>
        <dbReference type="ARBA" id="ARBA00023170"/>
    </source>
</evidence>
<dbReference type="InterPro" id="IPR046956">
    <property type="entry name" value="RLP23-like"/>
</dbReference>
<keyword evidence="15" id="KW-1185">Reference proteome</keyword>
<evidence type="ECO:0000256" key="11">
    <source>
        <dbReference type="ARBA" id="ARBA00023180"/>
    </source>
</evidence>
<evidence type="ECO:0000313" key="15">
    <source>
        <dbReference type="Proteomes" id="UP000836841"/>
    </source>
</evidence>
<feature type="transmembrane region" description="Helical" evidence="12">
    <location>
        <begin position="350"/>
        <end position="375"/>
    </location>
</feature>
<dbReference type="FunFam" id="3.80.10.10:FF:000041">
    <property type="entry name" value="LRR receptor-like serine/threonine-protein kinase ERECTA"/>
    <property type="match status" value="1"/>
</dbReference>
<dbReference type="PANTHER" id="PTHR48061">
    <property type="entry name" value="LEUCINE-RICH REPEAT RECEPTOR PROTEIN KINASE EMS1-LIKE-RELATED"/>
    <property type="match status" value="1"/>
</dbReference>
<evidence type="ECO:0000256" key="7">
    <source>
        <dbReference type="ARBA" id="ARBA00022737"/>
    </source>
</evidence>
<evidence type="ECO:0000256" key="4">
    <source>
        <dbReference type="ARBA" id="ARBA00022614"/>
    </source>
</evidence>
<feature type="non-terminal residue" evidence="14">
    <location>
        <position position="384"/>
    </location>
</feature>
<dbReference type="InterPro" id="IPR055414">
    <property type="entry name" value="LRR_R13L4/SHOC2-like"/>
</dbReference>
<keyword evidence="3" id="KW-1003">Cell membrane</keyword>
<comment type="similarity">
    <text evidence="2">Belongs to the RLP family.</text>
</comment>
<dbReference type="Pfam" id="PF23598">
    <property type="entry name" value="LRR_14"/>
    <property type="match status" value="1"/>
</dbReference>
<dbReference type="Pfam" id="PF00560">
    <property type="entry name" value="LRR_1"/>
    <property type="match status" value="1"/>
</dbReference>
<dbReference type="PANTHER" id="PTHR48061:SF2">
    <property type="entry name" value="RECEPTOR LIKE PROTEIN 30-LIKE"/>
    <property type="match status" value="1"/>
</dbReference>
<reference evidence="14 15" key="1">
    <citation type="submission" date="2022-03" db="EMBL/GenBank/DDBJ databases">
        <authorList>
            <person name="Nunn A."/>
            <person name="Chopra R."/>
            <person name="Nunn A."/>
            <person name="Contreras Garrido A."/>
        </authorList>
    </citation>
    <scope>NUCLEOTIDE SEQUENCE [LARGE SCALE GENOMIC DNA]</scope>
</reference>
<evidence type="ECO:0000256" key="6">
    <source>
        <dbReference type="ARBA" id="ARBA00022729"/>
    </source>
</evidence>
<evidence type="ECO:0000256" key="9">
    <source>
        <dbReference type="ARBA" id="ARBA00023136"/>
    </source>
</evidence>
<protein>
    <recommendedName>
        <fullName evidence="13">Disease resistance R13L4/SHOC-2-like LRR domain-containing protein</fullName>
    </recommendedName>
</protein>
<name>A0AAU9SBV0_THLAR</name>
<dbReference type="PRINTS" id="PR00019">
    <property type="entry name" value="LEURICHRPT"/>
</dbReference>
<dbReference type="InterPro" id="IPR032675">
    <property type="entry name" value="LRR_dom_sf"/>
</dbReference>
<keyword evidence="10" id="KW-0675">Receptor</keyword>
<evidence type="ECO:0000256" key="5">
    <source>
        <dbReference type="ARBA" id="ARBA00022692"/>
    </source>
</evidence>
<comment type="subcellular location">
    <subcellularLocation>
        <location evidence="1">Cell membrane</location>
        <topology evidence="1">Single-pass type I membrane protein</topology>
    </subcellularLocation>
</comment>
<evidence type="ECO:0000256" key="1">
    <source>
        <dbReference type="ARBA" id="ARBA00004251"/>
    </source>
</evidence>
<organism evidence="14 15">
    <name type="scientific">Thlaspi arvense</name>
    <name type="common">Field penny-cress</name>
    <dbReference type="NCBI Taxonomy" id="13288"/>
    <lineage>
        <taxon>Eukaryota</taxon>
        <taxon>Viridiplantae</taxon>
        <taxon>Streptophyta</taxon>
        <taxon>Embryophyta</taxon>
        <taxon>Tracheophyta</taxon>
        <taxon>Spermatophyta</taxon>
        <taxon>Magnoliopsida</taxon>
        <taxon>eudicotyledons</taxon>
        <taxon>Gunneridae</taxon>
        <taxon>Pentapetalae</taxon>
        <taxon>rosids</taxon>
        <taxon>malvids</taxon>
        <taxon>Brassicales</taxon>
        <taxon>Brassicaceae</taxon>
        <taxon>Thlaspideae</taxon>
        <taxon>Thlaspi</taxon>
    </lineage>
</organism>
<dbReference type="Gene3D" id="3.80.10.10">
    <property type="entry name" value="Ribonuclease Inhibitor"/>
    <property type="match status" value="2"/>
</dbReference>
<accession>A0AAU9SBV0</accession>
<dbReference type="Proteomes" id="UP000836841">
    <property type="component" value="Chromosome 4"/>
</dbReference>
<dbReference type="Pfam" id="PF13855">
    <property type="entry name" value="LRR_8"/>
    <property type="match status" value="1"/>
</dbReference>
<gene>
    <name evidence="14" type="ORF">TAV2_LOCUS13591</name>
</gene>
<dbReference type="SUPFAM" id="SSF52058">
    <property type="entry name" value="L domain-like"/>
    <property type="match status" value="1"/>
</dbReference>
<evidence type="ECO:0000256" key="2">
    <source>
        <dbReference type="ARBA" id="ARBA00009592"/>
    </source>
</evidence>
<dbReference type="AlphaFoldDB" id="A0AAU9SBV0"/>
<evidence type="ECO:0000313" key="14">
    <source>
        <dbReference type="EMBL" id="CAH2059778.1"/>
    </source>
</evidence>
<keyword evidence="11" id="KW-0325">Glycoprotein</keyword>
<dbReference type="EMBL" id="OU466860">
    <property type="protein sequence ID" value="CAH2059778.1"/>
    <property type="molecule type" value="Genomic_DNA"/>
</dbReference>
<keyword evidence="8 12" id="KW-1133">Transmembrane helix</keyword>
<dbReference type="GO" id="GO:0005886">
    <property type="term" value="C:plasma membrane"/>
    <property type="evidence" value="ECO:0007669"/>
    <property type="project" value="UniProtKB-SubCell"/>
</dbReference>
<dbReference type="SMART" id="SM00369">
    <property type="entry name" value="LRR_TYP"/>
    <property type="match status" value="7"/>
</dbReference>
<evidence type="ECO:0000256" key="8">
    <source>
        <dbReference type="ARBA" id="ARBA00022989"/>
    </source>
</evidence>
<sequence length="384" mass="42511">MSKSPLRLLPLASILFYAVFLFITTTTTNLVSALTCRPDQTETLKRFKNEFAFSSSCSDDADFFRGVACDNATGAVTVLNLPTGCLRGTFRPNSSLFELSHLRVLNLSLNNFASSSLPSAFGQLNNLEVLRLSSNGFFGQVPSSIRNLPKLTQLQLSNNNLKGDLTSLVQNLTNLLALDLSYNQFSGTIPSSLFTMPFLRILDLSQNHLTGSLEIPNSSSKLQTLKLSYLNIIHQIDLRIFSSFKSLTHLDLSGNSLTPTSVDSDIDFAKSIRILLLSGCNIREFPRFVESLKNLELLYLANNRIKGNVPDWLWSLPRLTSLNLYNNSFTGFEGSLDHVVANSSVQVLDMAYNLAIGYGPGVLFGLAIGHVVALYRPEWFIKNY</sequence>
<keyword evidence="4" id="KW-0433">Leucine-rich repeat</keyword>
<keyword evidence="6" id="KW-0732">Signal</keyword>
<evidence type="ECO:0000256" key="3">
    <source>
        <dbReference type="ARBA" id="ARBA00022475"/>
    </source>
</evidence>
<keyword evidence="5 12" id="KW-0812">Transmembrane</keyword>
<dbReference type="InterPro" id="IPR003591">
    <property type="entry name" value="Leu-rich_rpt_typical-subtyp"/>
</dbReference>
<feature type="domain" description="Disease resistance R13L4/SHOC-2-like LRR" evidence="13">
    <location>
        <begin position="77"/>
        <end position="232"/>
    </location>
</feature>
<dbReference type="InterPro" id="IPR001611">
    <property type="entry name" value="Leu-rich_rpt"/>
</dbReference>
<keyword evidence="7" id="KW-0677">Repeat</keyword>